<feature type="region of interest" description="Disordered" evidence="1">
    <location>
        <begin position="501"/>
        <end position="525"/>
    </location>
</feature>
<dbReference type="EMBL" id="MLAK01000896">
    <property type="protein sequence ID" value="OHT01747.1"/>
    <property type="molecule type" value="Genomic_DNA"/>
</dbReference>
<evidence type="ECO:0000256" key="1">
    <source>
        <dbReference type="SAM" id="MobiDB-lite"/>
    </source>
</evidence>
<evidence type="ECO:0000313" key="3">
    <source>
        <dbReference type="Proteomes" id="UP000179807"/>
    </source>
</evidence>
<reference evidence="2" key="1">
    <citation type="submission" date="2016-10" db="EMBL/GenBank/DDBJ databases">
        <authorList>
            <person name="Benchimol M."/>
            <person name="Almeida L.G."/>
            <person name="Vasconcelos A.T."/>
            <person name="Perreira-Neves A."/>
            <person name="Rosa I.A."/>
            <person name="Tasca T."/>
            <person name="Bogo M.R."/>
            <person name="de Souza W."/>
        </authorList>
    </citation>
    <scope>NUCLEOTIDE SEQUENCE [LARGE SCALE GENOMIC DNA]</scope>
    <source>
        <strain evidence="2">K</strain>
    </source>
</reference>
<sequence length="525" mass="61538">MTQMDFEQYKFQINNWAYPSDGSKDQNEPIQKGQFKYRIWCKFNSDHSLSFHLFQDADVKTQTTFHSVYFSTEYEQVKKKNWGFITPSHPVVITYYFSEIHPTTQNSDRTVSILILNSADNQYEYISPINPLNLEKSSYTTILSFIQCITTFFIKFKPKKIKASNHTYSFLEPIFEKWFDQHLFDSKSATLADFIAALTYVSQEKAPNNSQQNSSFDYITLFVQYQSYISLNHIEYLLKMMTTCFVKLRGHTIKVSRNDSSLYDEIDNNNIFEEVKGLKTDPQCHLLIEKSLIEKREIYKIKYISLSYTNDSNNDSVMIDFKDPLNLPPEKLNDCYLVDKLSNCEINYLGMFEKNKPEIFHCFTRPFQFDIENTLFVGIKISNTHCHALFKVKSASECQLLITNSLNFEHYHCNSFYIASDQPINDEKSLCICYIYYEGTTMFPMGLPTFINLNEYSENDILTFLKDTKINDDPNIECKVSFIRNESTLFCAVIKHSRKRARIETSKKTKPKKKSGPRVHKKTKK</sequence>
<dbReference type="VEuPathDB" id="TrichDB:TRFO_31303"/>
<keyword evidence="3" id="KW-1185">Reference proteome</keyword>
<dbReference type="AlphaFoldDB" id="A0A1J4JRT5"/>
<accession>A0A1J4JRT5</accession>
<proteinExistence type="predicted"/>
<protein>
    <submittedName>
        <fullName evidence="2">Uncharacterized protein</fullName>
    </submittedName>
</protein>
<gene>
    <name evidence="2" type="ORF">TRFO_31303</name>
</gene>
<feature type="compositionally biased region" description="Basic residues" evidence="1">
    <location>
        <begin position="508"/>
        <end position="525"/>
    </location>
</feature>
<comment type="caution">
    <text evidence="2">The sequence shown here is derived from an EMBL/GenBank/DDBJ whole genome shotgun (WGS) entry which is preliminary data.</text>
</comment>
<dbReference type="RefSeq" id="XP_068354883.1">
    <property type="nucleotide sequence ID" value="XM_068507861.1"/>
</dbReference>
<dbReference type="Proteomes" id="UP000179807">
    <property type="component" value="Unassembled WGS sequence"/>
</dbReference>
<name>A0A1J4JRT5_9EUKA</name>
<organism evidence="2 3">
    <name type="scientific">Tritrichomonas foetus</name>
    <dbReference type="NCBI Taxonomy" id="1144522"/>
    <lineage>
        <taxon>Eukaryota</taxon>
        <taxon>Metamonada</taxon>
        <taxon>Parabasalia</taxon>
        <taxon>Tritrichomonadida</taxon>
        <taxon>Tritrichomonadidae</taxon>
        <taxon>Tritrichomonas</taxon>
    </lineage>
</organism>
<dbReference type="GeneID" id="94842565"/>
<evidence type="ECO:0000313" key="2">
    <source>
        <dbReference type="EMBL" id="OHT01747.1"/>
    </source>
</evidence>